<dbReference type="GO" id="GO:0046872">
    <property type="term" value="F:metal ion binding"/>
    <property type="evidence" value="ECO:0007669"/>
    <property type="project" value="UniProtKB-KW"/>
</dbReference>
<evidence type="ECO:0000256" key="5">
    <source>
        <dbReference type="ARBA" id="ARBA00022723"/>
    </source>
</evidence>
<dbReference type="Pfam" id="PF00293">
    <property type="entry name" value="NUDIX"/>
    <property type="match status" value="1"/>
</dbReference>
<evidence type="ECO:0000256" key="6">
    <source>
        <dbReference type="ARBA" id="ARBA00022763"/>
    </source>
</evidence>
<dbReference type="PRINTS" id="PR00502">
    <property type="entry name" value="NUDIXFAMILY"/>
</dbReference>
<dbReference type="GO" id="GO:0006281">
    <property type="term" value="P:DNA repair"/>
    <property type="evidence" value="ECO:0007669"/>
    <property type="project" value="UniProtKB-KW"/>
</dbReference>
<keyword evidence="9" id="KW-0234">DNA repair</keyword>
<evidence type="ECO:0000313" key="13">
    <source>
        <dbReference type="EMBL" id="OPC82592.1"/>
    </source>
</evidence>
<evidence type="ECO:0000259" key="12">
    <source>
        <dbReference type="PROSITE" id="PS51462"/>
    </source>
</evidence>
<keyword evidence="4" id="KW-0235">DNA replication</keyword>
<accession>A0A1T3P0W7</accession>
<keyword evidence="7" id="KW-0378">Hydrolase</keyword>
<evidence type="ECO:0000313" key="14">
    <source>
        <dbReference type="Proteomes" id="UP000190037"/>
    </source>
</evidence>
<evidence type="ECO:0000256" key="2">
    <source>
        <dbReference type="ARBA" id="ARBA00005582"/>
    </source>
</evidence>
<dbReference type="RefSeq" id="WP_078976860.1">
    <property type="nucleotide sequence ID" value="NZ_MWQN01000001.1"/>
</dbReference>
<dbReference type="GO" id="GO:0035539">
    <property type="term" value="F:8-oxo-7,8-dihydrodeoxyguanosine triphosphate pyrophosphatase activity"/>
    <property type="evidence" value="ECO:0007669"/>
    <property type="project" value="UniProtKB-EC"/>
</dbReference>
<comment type="similarity">
    <text evidence="2">Belongs to the Nudix hydrolase family.</text>
</comment>
<evidence type="ECO:0000256" key="11">
    <source>
        <dbReference type="ARBA" id="ARBA00038905"/>
    </source>
</evidence>
<dbReference type="GO" id="GO:0006260">
    <property type="term" value="P:DNA replication"/>
    <property type="evidence" value="ECO:0007669"/>
    <property type="project" value="UniProtKB-KW"/>
</dbReference>
<evidence type="ECO:0000256" key="3">
    <source>
        <dbReference type="ARBA" id="ARBA00022457"/>
    </source>
</evidence>
<evidence type="ECO:0000256" key="9">
    <source>
        <dbReference type="ARBA" id="ARBA00023204"/>
    </source>
</evidence>
<protein>
    <recommendedName>
        <fullName evidence="11">8-oxo-dGTP diphosphatase</fullName>
        <ecNumber evidence="11">3.6.1.55</ecNumber>
    </recommendedName>
</protein>
<dbReference type="AlphaFoldDB" id="A0A1T3P0W7"/>
<dbReference type="GO" id="GO:0044716">
    <property type="term" value="F:8-oxo-GDP phosphatase activity"/>
    <property type="evidence" value="ECO:0007669"/>
    <property type="project" value="TreeGrafter"/>
</dbReference>
<dbReference type="Gene3D" id="3.90.79.10">
    <property type="entry name" value="Nucleoside Triphosphate Pyrophosphohydrolase"/>
    <property type="match status" value="1"/>
</dbReference>
<proteinExistence type="inferred from homology"/>
<gene>
    <name evidence="13" type="ORF">B4N89_18075</name>
</gene>
<dbReference type="CDD" id="cd03425">
    <property type="entry name" value="NUDIX_MutT_NudA_like"/>
    <property type="match status" value="1"/>
</dbReference>
<keyword evidence="8" id="KW-0460">Magnesium</keyword>
<evidence type="ECO:0000256" key="4">
    <source>
        <dbReference type="ARBA" id="ARBA00022705"/>
    </source>
</evidence>
<dbReference type="InterPro" id="IPR020476">
    <property type="entry name" value="Nudix_hydrolase"/>
</dbReference>
<dbReference type="InterPro" id="IPR015797">
    <property type="entry name" value="NUDIX_hydrolase-like_dom_sf"/>
</dbReference>
<dbReference type="PANTHER" id="PTHR47707">
    <property type="entry name" value="8-OXO-DGTP DIPHOSPHATASE"/>
    <property type="match status" value="1"/>
</dbReference>
<dbReference type="InterPro" id="IPR047127">
    <property type="entry name" value="MutT-like"/>
</dbReference>
<keyword evidence="5" id="KW-0479">Metal-binding</keyword>
<evidence type="ECO:0000256" key="1">
    <source>
        <dbReference type="ARBA" id="ARBA00001946"/>
    </source>
</evidence>
<evidence type="ECO:0000256" key="8">
    <source>
        <dbReference type="ARBA" id="ARBA00022842"/>
    </source>
</evidence>
<name>A0A1T3P0W7_9ACTN</name>
<sequence length="148" mass="15812">MTGTRIVVGAAILHRGRLLAACRSAPAALAGGWEFPGGKVEPGEDETAALVRECREELGVTVRPVRRLPGAWPLGKGYVLHVWLADLVSGEPRPLQDHSEVRWLAPAAVADLDWLAADRPAVDLVAAVMGEPATGKRVIGDESLPMRR</sequence>
<organism evidence="13 14">
    <name type="scientific">Embleya scabrispora</name>
    <dbReference type="NCBI Taxonomy" id="159449"/>
    <lineage>
        <taxon>Bacteria</taxon>
        <taxon>Bacillati</taxon>
        <taxon>Actinomycetota</taxon>
        <taxon>Actinomycetes</taxon>
        <taxon>Kitasatosporales</taxon>
        <taxon>Streptomycetaceae</taxon>
        <taxon>Embleya</taxon>
    </lineage>
</organism>
<keyword evidence="3" id="KW-0515">Mutator protein</keyword>
<dbReference type="GO" id="GO:0044715">
    <property type="term" value="F:8-oxo-dGDP phosphatase activity"/>
    <property type="evidence" value="ECO:0007669"/>
    <property type="project" value="TreeGrafter"/>
</dbReference>
<evidence type="ECO:0000256" key="10">
    <source>
        <dbReference type="ARBA" id="ARBA00035861"/>
    </source>
</evidence>
<reference evidence="13 14" key="1">
    <citation type="submission" date="2017-03" db="EMBL/GenBank/DDBJ databases">
        <title>Draft genome sequence of Streptomyces scabrisporus NF3, endophyte isolated from Amphipterygium adstringens.</title>
        <authorList>
            <person name="Vazquez M."/>
            <person name="Ceapa C.D."/>
            <person name="Rodriguez Luna D."/>
            <person name="Sanchez Esquivel S."/>
        </authorList>
    </citation>
    <scope>NUCLEOTIDE SEQUENCE [LARGE SCALE GENOMIC DNA]</scope>
    <source>
        <strain evidence="13 14">NF3</strain>
    </source>
</reference>
<keyword evidence="14" id="KW-1185">Reference proteome</keyword>
<dbReference type="Proteomes" id="UP000190037">
    <property type="component" value="Unassembled WGS sequence"/>
</dbReference>
<dbReference type="SUPFAM" id="SSF55811">
    <property type="entry name" value="Nudix"/>
    <property type="match status" value="1"/>
</dbReference>
<dbReference type="InterPro" id="IPR000086">
    <property type="entry name" value="NUDIX_hydrolase_dom"/>
</dbReference>
<dbReference type="PANTHER" id="PTHR47707:SF1">
    <property type="entry name" value="NUDIX HYDROLASE FAMILY PROTEIN"/>
    <property type="match status" value="1"/>
</dbReference>
<comment type="catalytic activity">
    <reaction evidence="10">
        <text>8-oxo-dGTP + H2O = 8-oxo-dGMP + diphosphate + H(+)</text>
        <dbReference type="Rhea" id="RHEA:31575"/>
        <dbReference type="ChEBI" id="CHEBI:15377"/>
        <dbReference type="ChEBI" id="CHEBI:15378"/>
        <dbReference type="ChEBI" id="CHEBI:33019"/>
        <dbReference type="ChEBI" id="CHEBI:63224"/>
        <dbReference type="ChEBI" id="CHEBI:77896"/>
        <dbReference type="EC" id="3.6.1.55"/>
    </reaction>
</comment>
<evidence type="ECO:0000256" key="7">
    <source>
        <dbReference type="ARBA" id="ARBA00022801"/>
    </source>
</evidence>
<dbReference type="GO" id="GO:0008413">
    <property type="term" value="F:8-oxo-7,8-dihydroguanosine triphosphate pyrophosphatase activity"/>
    <property type="evidence" value="ECO:0007669"/>
    <property type="project" value="TreeGrafter"/>
</dbReference>
<dbReference type="EMBL" id="MWQN01000001">
    <property type="protein sequence ID" value="OPC82592.1"/>
    <property type="molecule type" value="Genomic_DNA"/>
</dbReference>
<comment type="caution">
    <text evidence="13">The sequence shown here is derived from an EMBL/GenBank/DDBJ whole genome shotgun (WGS) entry which is preliminary data.</text>
</comment>
<feature type="domain" description="Nudix hydrolase" evidence="12">
    <location>
        <begin position="3"/>
        <end position="126"/>
    </location>
</feature>
<comment type="cofactor">
    <cofactor evidence="1">
        <name>Mg(2+)</name>
        <dbReference type="ChEBI" id="CHEBI:18420"/>
    </cofactor>
</comment>
<dbReference type="PROSITE" id="PS51462">
    <property type="entry name" value="NUDIX"/>
    <property type="match status" value="1"/>
</dbReference>
<dbReference type="EC" id="3.6.1.55" evidence="11"/>
<dbReference type="STRING" id="159449.B4N89_18075"/>
<dbReference type="OrthoDB" id="9810648at2"/>
<keyword evidence="6" id="KW-0227">DNA damage</keyword>